<accession>A0A7M5WSB0</accession>
<dbReference type="Proteomes" id="UP000594262">
    <property type="component" value="Unplaced"/>
</dbReference>
<protein>
    <submittedName>
        <fullName evidence="3">Uncharacterized protein</fullName>
    </submittedName>
</protein>
<feature type="region of interest" description="Disordered" evidence="2">
    <location>
        <begin position="499"/>
        <end position="521"/>
    </location>
</feature>
<name>A0A7M5WSB0_9CNID</name>
<sequence>PPPCTDIFWKSPLTQKHCKRMVLLFRFDPDNTLKDIEIEGKKLATVKETLKEIAPEMTNDLAEEGKKLSAIDVFQWQIAKEHVSAMLDTTLSDDVPEATSYRTALMKLITTGEAKTQASIGRVALQTKYAMSVDALGLYTEEIIMADLEISKTENQLEEDQLEEEESQKLLAKNERMKVEQDLEWNILMIKLEMVRSNQEYCNSYFYFHLSKCQADLRIDISNTLEEVLTMQGMMLYQSNQKLNDLSPAPQTFHDRTISIKKVEGCNCLRLPIPTVSSSEMKRDRDDAYYNNAVTKCLKDQGLDESLVADKDSRMRFQKQCTEDIIGETIENHEFSYKIGTNDSAFFYHDRVRVDELKVILKGVKTKTGTVNMYIETTGVNEDRFNGKCFKFIGEKWFRMLSYYSKIAKKEVAEGGKPSGGRHLAKMVEDLRKEIEETVQPVDSGDVHRKFSGIFMSPTAFSNWIVRIPIKQNPGLDLTHLKEIEIKFSGSFVASTSENTECELQDTSGEEEARLEQAMSE</sequence>
<evidence type="ECO:0000256" key="1">
    <source>
        <dbReference type="SAM" id="Coils"/>
    </source>
</evidence>
<keyword evidence="4" id="KW-1185">Reference proteome</keyword>
<organism evidence="3 4">
    <name type="scientific">Clytia hemisphaerica</name>
    <dbReference type="NCBI Taxonomy" id="252671"/>
    <lineage>
        <taxon>Eukaryota</taxon>
        <taxon>Metazoa</taxon>
        <taxon>Cnidaria</taxon>
        <taxon>Hydrozoa</taxon>
        <taxon>Hydroidolina</taxon>
        <taxon>Leptothecata</taxon>
        <taxon>Obeliida</taxon>
        <taxon>Clytiidae</taxon>
        <taxon>Clytia</taxon>
    </lineage>
</organism>
<dbReference type="PANTHER" id="PTHR34714:SF2">
    <property type="entry name" value="EGF-LIKE DOMAIN-CONTAINING PROTEIN"/>
    <property type="match status" value="1"/>
</dbReference>
<evidence type="ECO:0000313" key="3">
    <source>
        <dbReference type="EnsemblMetazoa" id="CLYHEMP009527.1"/>
    </source>
</evidence>
<reference evidence="3" key="1">
    <citation type="submission" date="2021-01" db="UniProtKB">
        <authorList>
            <consortium name="EnsemblMetazoa"/>
        </authorList>
    </citation>
    <scope>IDENTIFICATION</scope>
</reference>
<proteinExistence type="predicted"/>
<evidence type="ECO:0000313" key="4">
    <source>
        <dbReference type="Proteomes" id="UP000594262"/>
    </source>
</evidence>
<dbReference type="PANTHER" id="PTHR34714">
    <property type="entry name" value="EGF-LIKE DOMAIN-CONTAINING PROTEIN"/>
    <property type="match status" value="1"/>
</dbReference>
<feature type="compositionally biased region" description="Acidic residues" evidence="2">
    <location>
        <begin position="500"/>
        <end position="510"/>
    </location>
</feature>
<feature type="coiled-coil region" evidence="1">
    <location>
        <begin position="145"/>
        <end position="182"/>
    </location>
</feature>
<keyword evidence="1" id="KW-0175">Coiled coil</keyword>
<dbReference type="AlphaFoldDB" id="A0A7M5WSB0"/>
<dbReference type="EnsemblMetazoa" id="CLYHEMT009527.1">
    <property type="protein sequence ID" value="CLYHEMP009527.1"/>
    <property type="gene ID" value="CLYHEMG009527"/>
</dbReference>
<evidence type="ECO:0000256" key="2">
    <source>
        <dbReference type="SAM" id="MobiDB-lite"/>
    </source>
</evidence>